<dbReference type="GO" id="GO:0030643">
    <property type="term" value="P:intracellular phosphate ion homeostasis"/>
    <property type="evidence" value="ECO:0007669"/>
    <property type="project" value="InterPro"/>
</dbReference>
<dbReference type="PANTHER" id="PTHR42930">
    <property type="entry name" value="PHOSPHATE-SPECIFIC TRANSPORT SYSTEM ACCESSORY PROTEIN PHOU"/>
    <property type="match status" value="1"/>
</dbReference>
<sequence length="232" mass="27007">MKWLLQERAEELKKKVTKQGWYVEDTLRLTLEAFKERNPELVGRISEQYWDVYNTYLEVLKEAQLISVSLSPHGYHLRFVFGSVIVSKILLDISNRLNDIAENIVHLVREPELNLSALLPEMFSFAQKMLRKALRIYVDQNIKGSAAVCAQDAYIDRAYEKFTNEVMELMKENGRLVKRGTLLIDIARAIEEISDFAVQIIEATHYIITAKFYKCEGDDLVEFSLEYFKSQN</sequence>
<feature type="domain" description="PhoU" evidence="1">
    <location>
        <begin position="120"/>
        <end position="203"/>
    </location>
</feature>
<protein>
    <submittedName>
        <fullName evidence="2">PhoU family transcriptional regulator</fullName>
    </submittedName>
</protein>
<dbReference type="EMBL" id="LWAF01000002">
    <property type="protein sequence ID" value="ODN31002.1"/>
    <property type="molecule type" value="Genomic_DNA"/>
</dbReference>
<accession>A0A1E3G499</accession>
<dbReference type="RefSeq" id="WP_069292428.1">
    <property type="nucleotide sequence ID" value="NZ_CP140110.1"/>
</dbReference>
<dbReference type="SUPFAM" id="SSF109755">
    <property type="entry name" value="PhoU-like"/>
    <property type="match status" value="1"/>
</dbReference>
<dbReference type="Gene3D" id="1.20.58.220">
    <property type="entry name" value="Phosphate transport system protein phou homolog 2, domain 2"/>
    <property type="match status" value="1"/>
</dbReference>
<dbReference type="GO" id="GO:0045936">
    <property type="term" value="P:negative regulation of phosphate metabolic process"/>
    <property type="evidence" value="ECO:0007669"/>
    <property type="project" value="InterPro"/>
</dbReference>
<feature type="domain" description="PhoU" evidence="1">
    <location>
        <begin position="18"/>
        <end position="104"/>
    </location>
</feature>
<dbReference type="OrthoDB" id="45908at2"/>
<dbReference type="InterPro" id="IPR028366">
    <property type="entry name" value="PhoU"/>
</dbReference>
<keyword evidence="3" id="KW-1185">Reference proteome</keyword>
<dbReference type="STRING" id="1008305.A4H02_01640"/>
<gene>
    <name evidence="2" type="ORF">A4H02_01640</name>
</gene>
<organism evidence="2 3">
    <name type="scientific">Fervidobacterium thailandense</name>
    <dbReference type="NCBI Taxonomy" id="1008305"/>
    <lineage>
        <taxon>Bacteria</taxon>
        <taxon>Thermotogati</taxon>
        <taxon>Thermotogota</taxon>
        <taxon>Thermotogae</taxon>
        <taxon>Thermotogales</taxon>
        <taxon>Fervidobacteriaceae</taxon>
        <taxon>Fervidobacterium</taxon>
    </lineage>
</organism>
<dbReference type="InterPro" id="IPR026022">
    <property type="entry name" value="PhoU_dom"/>
</dbReference>
<reference evidence="3" key="1">
    <citation type="submission" date="2016-04" db="EMBL/GenBank/DDBJ databases">
        <title>The genome sequence project of a novel Fervidobacterium isolate from a hot spring in Thailand.</title>
        <authorList>
            <person name="Gonzalez J.M."/>
            <person name="Cuecas A."/>
            <person name="Kanoksilapatham W."/>
        </authorList>
    </citation>
    <scope>NUCLEOTIDE SEQUENCE [LARGE SCALE GENOMIC DNA]</scope>
    <source>
        <strain evidence="3">FC2004</strain>
    </source>
</reference>
<evidence type="ECO:0000313" key="3">
    <source>
        <dbReference type="Proteomes" id="UP000094570"/>
    </source>
</evidence>
<name>A0A1E3G499_9BACT</name>
<dbReference type="InterPro" id="IPR038078">
    <property type="entry name" value="PhoU-like_sf"/>
</dbReference>
<dbReference type="Pfam" id="PF01895">
    <property type="entry name" value="PhoU"/>
    <property type="match status" value="2"/>
</dbReference>
<dbReference type="PANTHER" id="PTHR42930:SF3">
    <property type="entry name" value="PHOSPHATE-SPECIFIC TRANSPORT SYSTEM ACCESSORY PROTEIN PHOU"/>
    <property type="match status" value="1"/>
</dbReference>
<evidence type="ECO:0000259" key="1">
    <source>
        <dbReference type="Pfam" id="PF01895"/>
    </source>
</evidence>
<comment type="caution">
    <text evidence="2">The sequence shown here is derived from an EMBL/GenBank/DDBJ whole genome shotgun (WGS) entry which is preliminary data.</text>
</comment>
<dbReference type="AlphaFoldDB" id="A0A1E3G499"/>
<evidence type="ECO:0000313" key="2">
    <source>
        <dbReference type="EMBL" id="ODN31002.1"/>
    </source>
</evidence>
<dbReference type="Proteomes" id="UP000094570">
    <property type="component" value="Unassembled WGS sequence"/>
</dbReference>
<proteinExistence type="predicted"/>